<evidence type="ECO:0000313" key="5">
    <source>
        <dbReference type="Proteomes" id="UP000813463"/>
    </source>
</evidence>
<gene>
    <name evidence="6" type="primary">LOC110786998</name>
</gene>
<comment type="similarity">
    <text evidence="3">Belongs to the iron/ascorbate-dependent oxidoreductase family.</text>
</comment>
<proteinExistence type="inferred from homology"/>
<dbReference type="RefSeq" id="XP_021847275.1">
    <property type="nucleotide sequence ID" value="XM_021991583.2"/>
</dbReference>
<evidence type="ECO:0000256" key="1">
    <source>
        <dbReference type="ARBA" id="ARBA00022723"/>
    </source>
</evidence>
<reference evidence="6" key="2">
    <citation type="submission" date="2025-08" db="UniProtKB">
        <authorList>
            <consortium name="RefSeq"/>
        </authorList>
    </citation>
    <scope>IDENTIFICATION</scope>
    <source>
        <tissue evidence="6">Leaf</tissue>
    </source>
</reference>
<dbReference type="Pfam" id="PF03171">
    <property type="entry name" value="2OG-FeII_Oxy"/>
    <property type="match status" value="1"/>
</dbReference>
<feature type="domain" description="Fe2OG dioxygenase" evidence="4">
    <location>
        <begin position="189"/>
        <end position="295"/>
    </location>
</feature>
<name>A0A9R0JUR1_SPIOL</name>
<protein>
    <submittedName>
        <fullName evidence="6">Probable 2-oxoglutarate-dependent dioxygenase At3g50210</fullName>
    </submittedName>
</protein>
<keyword evidence="6" id="KW-0223">Dioxygenase</keyword>
<dbReference type="InterPro" id="IPR026992">
    <property type="entry name" value="DIOX_N"/>
</dbReference>
<accession>A0A9R0JUR1</accession>
<dbReference type="InterPro" id="IPR044861">
    <property type="entry name" value="IPNS-like_FE2OG_OXY"/>
</dbReference>
<keyword evidence="3" id="KW-0560">Oxidoreductase</keyword>
<dbReference type="KEGG" id="soe:110786998"/>
<dbReference type="OrthoDB" id="288590at2759"/>
<evidence type="ECO:0000259" key="4">
    <source>
        <dbReference type="PROSITE" id="PS51471"/>
    </source>
</evidence>
<keyword evidence="2 3" id="KW-0408">Iron</keyword>
<dbReference type="GeneID" id="110786998"/>
<dbReference type="PANTHER" id="PTHR47990">
    <property type="entry name" value="2-OXOGLUTARATE (2OG) AND FE(II)-DEPENDENT OXYGENASE SUPERFAMILY PROTEIN-RELATED"/>
    <property type="match status" value="1"/>
</dbReference>
<dbReference type="InterPro" id="IPR050231">
    <property type="entry name" value="Iron_ascorbate_oxido_reductase"/>
</dbReference>
<dbReference type="Pfam" id="PF14226">
    <property type="entry name" value="DIOX_N"/>
    <property type="match status" value="1"/>
</dbReference>
<dbReference type="InterPro" id="IPR027443">
    <property type="entry name" value="IPNS-like_sf"/>
</dbReference>
<dbReference type="Gene3D" id="2.60.120.330">
    <property type="entry name" value="B-lactam Antibiotic, Isopenicillin N Synthase, Chain"/>
    <property type="match status" value="1"/>
</dbReference>
<evidence type="ECO:0000256" key="3">
    <source>
        <dbReference type="RuleBase" id="RU003682"/>
    </source>
</evidence>
<sequence>MNIQINSLATDFNSIPIIDISPLVEKFDDANIHRDAGVCEVVTQLDKACREAGLFYLKGHGIPDSVLKEARDVIHEFFHMPLEEKIKIKLSMTTGCRGYQEVEENFTKGLPDVQEAIDFYKEFAYGMYGDMGKLLEGPNLWPSNPQNFEEVLKQYIDHCTVLSRKIMRGIALALGGSVDEFEGHIASNPFWVMRLIGYPMVSKQNGHAHTQSIGCGAHTDYGLLTLLNQDESISALEVMNKSGEWISVPPIHGTSICIIGDMLKILSNGLYEAALHRVINVSQQYRVSAVYFYEPNYDATIEPLDICVQKTGGIKKLGPAIYGEHLVSKVRNTFRF</sequence>
<reference evidence="5" key="1">
    <citation type="journal article" date="2021" name="Nat. Commun.">
        <title>Genomic analyses provide insights into spinach domestication and the genetic basis of agronomic traits.</title>
        <authorList>
            <person name="Cai X."/>
            <person name="Sun X."/>
            <person name="Xu C."/>
            <person name="Sun H."/>
            <person name="Wang X."/>
            <person name="Ge C."/>
            <person name="Zhang Z."/>
            <person name="Wang Q."/>
            <person name="Fei Z."/>
            <person name="Jiao C."/>
            <person name="Wang Q."/>
        </authorList>
    </citation>
    <scope>NUCLEOTIDE SEQUENCE [LARGE SCALE GENOMIC DNA]</scope>
    <source>
        <strain evidence="5">cv. Varoflay</strain>
    </source>
</reference>
<dbReference type="PROSITE" id="PS51471">
    <property type="entry name" value="FE2OG_OXY"/>
    <property type="match status" value="1"/>
</dbReference>
<keyword evidence="1 3" id="KW-0479">Metal-binding</keyword>
<keyword evidence="5" id="KW-1185">Reference proteome</keyword>
<dbReference type="AlphaFoldDB" id="A0A9R0JUR1"/>
<dbReference type="Proteomes" id="UP000813463">
    <property type="component" value="Chromosome 3"/>
</dbReference>
<dbReference type="GO" id="GO:0016706">
    <property type="term" value="F:2-oxoglutarate-dependent dioxygenase activity"/>
    <property type="evidence" value="ECO:0000318"/>
    <property type="project" value="GO_Central"/>
</dbReference>
<dbReference type="GO" id="GO:0046872">
    <property type="term" value="F:metal ion binding"/>
    <property type="evidence" value="ECO:0007669"/>
    <property type="project" value="UniProtKB-KW"/>
</dbReference>
<dbReference type="InterPro" id="IPR005123">
    <property type="entry name" value="Oxoglu/Fe-dep_dioxygenase_dom"/>
</dbReference>
<dbReference type="SUPFAM" id="SSF51197">
    <property type="entry name" value="Clavaminate synthase-like"/>
    <property type="match status" value="1"/>
</dbReference>
<dbReference type="PRINTS" id="PR00682">
    <property type="entry name" value="IPNSYNTHASE"/>
</dbReference>
<evidence type="ECO:0000256" key="2">
    <source>
        <dbReference type="ARBA" id="ARBA00023004"/>
    </source>
</evidence>
<evidence type="ECO:0000313" key="6">
    <source>
        <dbReference type="RefSeq" id="XP_021847275.1"/>
    </source>
</evidence>
<organism evidence="5 6">
    <name type="scientific">Spinacia oleracea</name>
    <name type="common">Spinach</name>
    <dbReference type="NCBI Taxonomy" id="3562"/>
    <lineage>
        <taxon>Eukaryota</taxon>
        <taxon>Viridiplantae</taxon>
        <taxon>Streptophyta</taxon>
        <taxon>Embryophyta</taxon>
        <taxon>Tracheophyta</taxon>
        <taxon>Spermatophyta</taxon>
        <taxon>Magnoliopsida</taxon>
        <taxon>eudicotyledons</taxon>
        <taxon>Gunneridae</taxon>
        <taxon>Pentapetalae</taxon>
        <taxon>Caryophyllales</taxon>
        <taxon>Chenopodiaceae</taxon>
        <taxon>Chenopodioideae</taxon>
        <taxon>Anserineae</taxon>
        <taxon>Spinacia</taxon>
    </lineage>
</organism>